<dbReference type="SMART" id="SM00421">
    <property type="entry name" value="HTH_LUXR"/>
    <property type="match status" value="1"/>
</dbReference>
<evidence type="ECO:0000259" key="6">
    <source>
        <dbReference type="PROSITE" id="PS50043"/>
    </source>
</evidence>
<dbReference type="CDD" id="cd17535">
    <property type="entry name" value="REC_NarL-like"/>
    <property type="match status" value="1"/>
</dbReference>
<sequence>MESYNIIIADDHSLIRQGIKAMIGQSPGLQVIAEAADGRELLDALKEARPDMVILDISMPQVSGIEAVGKIHELYPAVRILVLTMHSNTQYCYYAMSAGAHGYLLKDDSDTELLPAIQQIRDGKIYVSPQLAAEVTREMALLFHDHKETPLVHLTRREKEVLRLVVNGLTSKQIGDKLFLSPRTVGHHRSSLLKKFNMKNSVDLVNYVIKNPLIIRQ</sequence>
<gene>
    <name evidence="8" type="ORF">VT99_13401</name>
    <name evidence="9" type="ORF">VU00_10442</name>
</gene>
<feature type="modified residue" description="4-aspartylphosphate" evidence="5">
    <location>
        <position position="56"/>
    </location>
</feature>
<evidence type="ECO:0000256" key="4">
    <source>
        <dbReference type="ARBA" id="ARBA00023163"/>
    </source>
</evidence>
<accession>A0A3S3QCT9</accession>
<dbReference type="GO" id="GO:0000160">
    <property type="term" value="P:phosphorelay signal transduction system"/>
    <property type="evidence" value="ECO:0007669"/>
    <property type="project" value="InterPro"/>
</dbReference>
<dbReference type="EMBL" id="MTKR01000044">
    <property type="protein sequence ID" value="RWX50643.1"/>
    <property type="molecule type" value="Genomic_DNA"/>
</dbReference>
<evidence type="ECO:0000256" key="3">
    <source>
        <dbReference type="ARBA" id="ARBA00023125"/>
    </source>
</evidence>
<dbReference type="InterPro" id="IPR039420">
    <property type="entry name" value="WalR-like"/>
</dbReference>
<reference evidence="10 11" key="1">
    <citation type="submission" date="2017-01" db="EMBL/GenBank/DDBJ databases">
        <title>The cable genome- insights into the physiology and evolution of filamentous bacteria capable of sulfide oxidation via long distance electron transfer.</title>
        <authorList>
            <person name="Schreiber L."/>
            <person name="Bjerg J.T."/>
            <person name="Boggild A."/>
            <person name="Van De Vossenberg J."/>
            <person name="Meysman F."/>
            <person name="Nielsen L.P."/>
            <person name="Schramm A."/>
            <person name="Kjeldsen K.U."/>
        </authorList>
    </citation>
    <scope>NUCLEOTIDE SEQUENCE [LARGE SCALE GENOMIC DNA]</scope>
    <source>
        <strain evidence="8">A2</strain>
        <strain evidence="9">A3</strain>
    </source>
</reference>
<proteinExistence type="predicted"/>
<dbReference type="Gene3D" id="3.40.50.2300">
    <property type="match status" value="1"/>
</dbReference>
<dbReference type="Pfam" id="PF00072">
    <property type="entry name" value="Response_reg"/>
    <property type="match status" value="1"/>
</dbReference>
<dbReference type="SUPFAM" id="SSF46894">
    <property type="entry name" value="C-terminal effector domain of the bipartite response regulators"/>
    <property type="match status" value="1"/>
</dbReference>
<dbReference type="PANTHER" id="PTHR43214:SF41">
    <property type="entry name" value="NITRATE_NITRITE RESPONSE REGULATOR PROTEIN NARP"/>
    <property type="match status" value="1"/>
</dbReference>
<dbReference type="EMBL" id="MTKQ01000340">
    <property type="protein sequence ID" value="RWX44143.1"/>
    <property type="molecule type" value="Genomic_DNA"/>
</dbReference>
<dbReference type="SUPFAM" id="SSF52172">
    <property type="entry name" value="CheY-like"/>
    <property type="match status" value="1"/>
</dbReference>
<keyword evidence="3" id="KW-0238">DNA-binding</keyword>
<dbReference type="PANTHER" id="PTHR43214">
    <property type="entry name" value="TWO-COMPONENT RESPONSE REGULATOR"/>
    <property type="match status" value="1"/>
</dbReference>
<dbReference type="Proteomes" id="UP000287615">
    <property type="component" value="Unassembled WGS sequence"/>
</dbReference>
<dbReference type="AlphaFoldDB" id="A0A3S3QCT9"/>
<dbReference type="PROSITE" id="PS50110">
    <property type="entry name" value="RESPONSE_REGULATORY"/>
    <property type="match status" value="1"/>
</dbReference>
<dbReference type="SMART" id="SM00448">
    <property type="entry name" value="REC"/>
    <property type="match status" value="1"/>
</dbReference>
<protein>
    <submittedName>
        <fullName evidence="8">Two component transcriptional regulator, LuxR family</fullName>
    </submittedName>
</protein>
<keyword evidence="2" id="KW-0805">Transcription regulation</keyword>
<dbReference type="InterPro" id="IPR016032">
    <property type="entry name" value="Sig_transdc_resp-reg_C-effctor"/>
</dbReference>
<keyword evidence="1 5" id="KW-0597">Phosphoprotein</keyword>
<evidence type="ECO:0000256" key="2">
    <source>
        <dbReference type="ARBA" id="ARBA00023015"/>
    </source>
</evidence>
<keyword evidence="4" id="KW-0804">Transcription</keyword>
<evidence type="ECO:0000313" key="8">
    <source>
        <dbReference type="EMBL" id="RWX44143.1"/>
    </source>
</evidence>
<evidence type="ECO:0000256" key="1">
    <source>
        <dbReference type="ARBA" id="ARBA00022553"/>
    </source>
</evidence>
<dbReference type="InterPro" id="IPR058245">
    <property type="entry name" value="NreC/VraR/RcsB-like_REC"/>
</dbReference>
<organism evidence="8 10">
    <name type="scientific">Candidatus Electrothrix marina</name>
    <dbReference type="NCBI Taxonomy" id="1859130"/>
    <lineage>
        <taxon>Bacteria</taxon>
        <taxon>Pseudomonadati</taxon>
        <taxon>Thermodesulfobacteriota</taxon>
        <taxon>Desulfobulbia</taxon>
        <taxon>Desulfobulbales</taxon>
        <taxon>Desulfobulbaceae</taxon>
        <taxon>Candidatus Electrothrix</taxon>
    </lineage>
</organism>
<dbReference type="Proteomes" id="UP000286862">
    <property type="component" value="Unassembled WGS sequence"/>
</dbReference>
<evidence type="ECO:0000313" key="11">
    <source>
        <dbReference type="Proteomes" id="UP000287615"/>
    </source>
</evidence>
<dbReference type="PROSITE" id="PS50043">
    <property type="entry name" value="HTH_LUXR_2"/>
    <property type="match status" value="1"/>
</dbReference>
<dbReference type="GO" id="GO:0006355">
    <property type="term" value="P:regulation of DNA-templated transcription"/>
    <property type="evidence" value="ECO:0007669"/>
    <property type="project" value="InterPro"/>
</dbReference>
<evidence type="ECO:0000313" key="9">
    <source>
        <dbReference type="EMBL" id="RWX50643.1"/>
    </source>
</evidence>
<dbReference type="PROSITE" id="PS00622">
    <property type="entry name" value="HTH_LUXR_1"/>
    <property type="match status" value="1"/>
</dbReference>
<dbReference type="CDD" id="cd06170">
    <property type="entry name" value="LuxR_C_like"/>
    <property type="match status" value="1"/>
</dbReference>
<dbReference type="InterPro" id="IPR011006">
    <property type="entry name" value="CheY-like_superfamily"/>
</dbReference>
<dbReference type="PRINTS" id="PR00038">
    <property type="entry name" value="HTHLUXR"/>
</dbReference>
<dbReference type="Pfam" id="PF00196">
    <property type="entry name" value="GerE"/>
    <property type="match status" value="1"/>
</dbReference>
<dbReference type="InterPro" id="IPR001789">
    <property type="entry name" value="Sig_transdc_resp-reg_receiver"/>
</dbReference>
<dbReference type="GO" id="GO:0003677">
    <property type="term" value="F:DNA binding"/>
    <property type="evidence" value="ECO:0007669"/>
    <property type="project" value="UniProtKB-KW"/>
</dbReference>
<dbReference type="InterPro" id="IPR000792">
    <property type="entry name" value="Tscrpt_reg_LuxR_C"/>
</dbReference>
<feature type="domain" description="Response regulatory" evidence="7">
    <location>
        <begin position="5"/>
        <end position="121"/>
    </location>
</feature>
<evidence type="ECO:0000259" key="7">
    <source>
        <dbReference type="PROSITE" id="PS50110"/>
    </source>
</evidence>
<feature type="domain" description="HTH luxR-type" evidence="6">
    <location>
        <begin position="147"/>
        <end position="212"/>
    </location>
</feature>
<name>A0A3S3QCT9_9BACT</name>
<comment type="caution">
    <text evidence="8">The sequence shown here is derived from an EMBL/GenBank/DDBJ whole genome shotgun (WGS) entry which is preliminary data.</text>
</comment>
<evidence type="ECO:0000313" key="10">
    <source>
        <dbReference type="Proteomes" id="UP000286862"/>
    </source>
</evidence>
<evidence type="ECO:0000256" key="5">
    <source>
        <dbReference type="PROSITE-ProRule" id="PRU00169"/>
    </source>
</evidence>